<name>A0A9W3CBT1_RAPSA</name>
<feature type="compositionally biased region" description="Basic and acidic residues" evidence="5">
    <location>
        <begin position="115"/>
        <end position="140"/>
    </location>
</feature>
<feature type="compositionally biased region" description="Acidic residues" evidence="5">
    <location>
        <begin position="148"/>
        <end position="164"/>
    </location>
</feature>
<dbReference type="Pfam" id="PF03108">
    <property type="entry name" value="DBD_Tnp_Mut"/>
    <property type="match status" value="1"/>
</dbReference>
<keyword evidence="2 4" id="KW-0863">Zinc-finger</keyword>
<evidence type="ECO:0000256" key="2">
    <source>
        <dbReference type="ARBA" id="ARBA00022771"/>
    </source>
</evidence>
<dbReference type="AlphaFoldDB" id="A0A9W3CBT1"/>
<evidence type="ECO:0000256" key="5">
    <source>
        <dbReference type="SAM" id="MobiDB-lite"/>
    </source>
</evidence>
<evidence type="ECO:0000313" key="8">
    <source>
        <dbReference type="RefSeq" id="XP_056848965.1"/>
    </source>
</evidence>
<evidence type="ECO:0000259" key="6">
    <source>
        <dbReference type="PROSITE" id="PS50966"/>
    </source>
</evidence>
<dbReference type="RefSeq" id="XP_056848965.1">
    <property type="nucleotide sequence ID" value="XM_056992985.1"/>
</dbReference>
<dbReference type="OrthoDB" id="1032209at2759"/>
<dbReference type="Proteomes" id="UP000504610">
    <property type="component" value="Chromosome 8"/>
</dbReference>
<proteinExistence type="predicted"/>
<evidence type="ECO:0000256" key="3">
    <source>
        <dbReference type="ARBA" id="ARBA00022833"/>
    </source>
</evidence>
<dbReference type="InterPro" id="IPR004332">
    <property type="entry name" value="Transposase_MuDR"/>
</dbReference>
<organism evidence="7 8">
    <name type="scientific">Raphanus sativus</name>
    <name type="common">Radish</name>
    <name type="synonym">Raphanus raphanistrum var. sativus</name>
    <dbReference type="NCBI Taxonomy" id="3726"/>
    <lineage>
        <taxon>Eukaryota</taxon>
        <taxon>Viridiplantae</taxon>
        <taxon>Streptophyta</taxon>
        <taxon>Embryophyta</taxon>
        <taxon>Tracheophyta</taxon>
        <taxon>Spermatophyta</taxon>
        <taxon>Magnoliopsida</taxon>
        <taxon>eudicotyledons</taxon>
        <taxon>Gunneridae</taxon>
        <taxon>Pentapetalae</taxon>
        <taxon>rosids</taxon>
        <taxon>malvids</taxon>
        <taxon>Brassicales</taxon>
        <taxon>Brassicaceae</taxon>
        <taxon>Brassiceae</taxon>
        <taxon>Raphanus</taxon>
    </lineage>
</organism>
<dbReference type="KEGG" id="rsz:130499081"/>
<feature type="domain" description="SWIM-type" evidence="6">
    <location>
        <begin position="624"/>
        <end position="658"/>
    </location>
</feature>
<dbReference type="InterPro" id="IPR018289">
    <property type="entry name" value="MULE_transposase_dom"/>
</dbReference>
<evidence type="ECO:0000313" key="7">
    <source>
        <dbReference type="Proteomes" id="UP000504610"/>
    </source>
</evidence>
<keyword evidence="7" id="KW-1185">Reference proteome</keyword>
<dbReference type="PROSITE" id="PS50966">
    <property type="entry name" value="ZF_SWIM"/>
    <property type="match status" value="1"/>
</dbReference>
<accession>A0A9W3CBT1</accession>
<sequence>MHIYASCGVWKFDPNKGWGFAVDKEKRGRVLAVELTSSFEDLRKTAFEDFGIDQNEVELELSYLPMELISTIDCPPVIIENDRQLKNFLTYVRGKASTRLCVSISPLNGNSDNIEVDKEQPKSPSRERGEPSSFSPRDHIASSSESSNDAEDDGNSNASEEDGGVDLSAKEDDRGKGVRFSLVDVVKKGETFQNKMKLKAALEMSAMKHSFDYKVVKSDRKLWYIRCIDNHCKWSVRAEGLSGSTYFIIKKYVADHTCAASSMKNGGRTASAKTIGTLIMHRYDGVKEGPKTNDVIQIMRMDHGCEISKSLAWDAREFAISVVRGIPEKSFGKISRYLHMLEEANPGTHTFYETDVDGKFRFLFVSFGQSLRGFHTSMRKVLVVDGTFLKGKYKGVLLAATALDGNSNLYPVAFAVVDSENDRSWNWFMRQLKLVVADERSLAFISDRNTSLCKAIENVYPLSQHGICIHHLLNNVVKHFRGKGLVALIAKASKAYRVVDFQQRFQAVCNISPAIGNYLTEAEISKWARCQFPGFRYDIRTTNPAESINSALRTPREYPVIPLLDSIREMLTRWFFERRTLSRKHTKPLTVAIEKKIDRRITKGKTFLVQPINEHRFLVRGDTIDCLVDLDRRTCSCGKYDLLKIPCRHAIKAGLTVGRAPSSLTDDMYTTSTWRTAYEETINPIGVPEDSWIVPDDVRNANVLPPESRRAAGRRRKRRYETVEDKLRSSQGTQQKKKRRCSRCGEENHNRATCDRAI</sequence>
<dbReference type="InterPro" id="IPR006564">
    <property type="entry name" value="Znf_PMZ"/>
</dbReference>
<evidence type="ECO:0000256" key="4">
    <source>
        <dbReference type="PROSITE-ProRule" id="PRU00325"/>
    </source>
</evidence>
<reference evidence="8" key="2">
    <citation type="submission" date="2025-08" db="UniProtKB">
        <authorList>
            <consortium name="RefSeq"/>
        </authorList>
    </citation>
    <scope>IDENTIFICATION</scope>
    <source>
        <tissue evidence="8">Leaf</tissue>
    </source>
</reference>
<evidence type="ECO:0000256" key="1">
    <source>
        <dbReference type="ARBA" id="ARBA00022723"/>
    </source>
</evidence>
<dbReference type="GeneID" id="130499081"/>
<dbReference type="Pfam" id="PF10551">
    <property type="entry name" value="MULE"/>
    <property type="match status" value="1"/>
</dbReference>
<feature type="region of interest" description="Disordered" evidence="5">
    <location>
        <begin position="707"/>
        <end position="746"/>
    </location>
</feature>
<dbReference type="GO" id="GO:0008270">
    <property type="term" value="F:zinc ion binding"/>
    <property type="evidence" value="ECO:0007669"/>
    <property type="project" value="UniProtKB-KW"/>
</dbReference>
<keyword evidence="1" id="KW-0479">Metal-binding</keyword>
<reference evidence="7" key="1">
    <citation type="journal article" date="2019" name="Database">
        <title>The radish genome database (RadishGD): an integrated information resource for radish genomics.</title>
        <authorList>
            <person name="Yu H.J."/>
            <person name="Baek S."/>
            <person name="Lee Y.J."/>
            <person name="Cho A."/>
            <person name="Mun J.H."/>
        </authorList>
    </citation>
    <scope>NUCLEOTIDE SEQUENCE [LARGE SCALE GENOMIC DNA]</scope>
    <source>
        <strain evidence="7">cv. WK10039</strain>
    </source>
</reference>
<dbReference type="InterPro" id="IPR007527">
    <property type="entry name" value="Znf_SWIM"/>
</dbReference>
<dbReference type="PANTHER" id="PTHR31973:SF129">
    <property type="entry name" value="SWIM-TYPE DOMAIN-CONTAINING PROTEIN"/>
    <property type="match status" value="1"/>
</dbReference>
<feature type="region of interest" description="Disordered" evidence="5">
    <location>
        <begin position="111"/>
        <end position="172"/>
    </location>
</feature>
<dbReference type="Pfam" id="PF04434">
    <property type="entry name" value="SWIM"/>
    <property type="match status" value="1"/>
</dbReference>
<dbReference type="PANTHER" id="PTHR31973">
    <property type="entry name" value="POLYPROTEIN, PUTATIVE-RELATED"/>
    <property type="match status" value="1"/>
</dbReference>
<protein>
    <submittedName>
        <fullName evidence="8">Uncharacterized protein LOC130499081</fullName>
    </submittedName>
</protein>
<dbReference type="SMART" id="SM00575">
    <property type="entry name" value="ZnF_PMZ"/>
    <property type="match status" value="1"/>
</dbReference>
<gene>
    <name evidence="8" type="primary">LOC130499081</name>
</gene>
<keyword evidence="3" id="KW-0862">Zinc</keyword>